<accession>A0A8J7P787</accession>
<dbReference type="Gene3D" id="2.40.30.90">
    <property type="entry name" value="Bacterial fluorinating enzyme like"/>
    <property type="match status" value="1"/>
</dbReference>
<sequence>MSSFIHLVCDYAQGDLAWAEVVAALSCKLHDDTRIHTTSVHPFDTVSTGFVVAQLALADRELRPKNMLVFANCAPRKDKKDARPGNEGEGLLFAKLKNGVQVLAVNSGYSLSFVRDQITEIWSTNVEEAGSQFRSRDFFPLAVSKASRGDFSFIKAKMHATEIVPQEPAEVVGYIDSFGNIKTTLRAGDAKLESLTPGTRLKVTVGTHTSTATVATGSFNIMEGDLAFAPGSSGHERRYWELFKRGGSASDEFGHPLAGTPIKVQTA</sequence>
<gene>
    <name evidence="1" type="ORF">J0M35_05035</name>
</gene>
<comment type="caution">
    <text evidence="1">The sequence shown here is derived from an EMBL/GenBank/DDBJ whole genome shotgun (WGS) entry which is preliminary data.</text>
</comment>
<evidence type="ECO:0000313" key="2">
    <source>
        <dbReference type="Proteomes" id="UP000664277"/>
    </source>
</evidence>
<proteinExistence type="predicted"/>
<evidence type="ECO:0000313" key="1">
    <source>
        <dbReference type="EMBL" id="MBN8659704.1"/>
    </source>
</evidence>
<dbReference type="AlphaFoldDB" id="A0A8J7P787"/>
<dbReference type="Proteomes" id="UP000664277">
    <property type="component" value="Unassembled WGS sequence"/>
</dbReference>
<dbReference type="InterPro" id="IPR023227">
    <property type="entry name" value="SAM_OH_AdoTrfase_C_sf"/>
</dbReference>
<organism evidence="1 2">
    <name type="scientific">Candidatus Obscuribacter phosphatis</name>
    <dbReference type="NCBI Taxonomy" id="1906157"/>
    <lineage>
        <taxon>Bacteria</taxon>
        <taxon>Bacillati</taxon>
        <taxon>Candidatus Melainabacteria</taxon>
        <taxon>Candidatus Obscuribacterales</taxon>
        <taxon>Candidatus Obscuribacteraceae</taxon>
        <taxon>Candidatus Obscuribacter</taxon>
    </lineage>
</organism>
<dbReference type="EMBL" id="JAFLCK010000005">
    <property type="protein sequence ID" value="MBN8659704.1"/>
    <property type="molecule type" value="Genomic_DNA"/>
</dbReference>
<reference evidence="1" key="1">
    <citation type="submission" date="2021-02" db="EMBL/GenBank/DDBJ databases">
        <title>Genome-Resolved Metagenomics of a Microbial Community Performing Photosynthetic Biological Nutrient Removal.</title>
        <authorList>
            <person name="Mcdaniel E.A."/>
        </authorList>
    </citation>
    <scope>NUCLEOTIDE SEQUENCE</scope>
    <source>
        <strain evidence="1">UWPOB_OBS1</strain>
    </source>
</reference>
<name>A0A8J7P787_9BACT</name>
<protein>
    <submittedName>
        <fullName evidence="1">SAM-dependent chlorinase/fluorinase</fullName>
    </submittedName>
</protein>
<dbReference type="SUPFAM" id="SSF101852">
    <property type="entry name" value="Bacterial fluorinating enzyme, C-terminal domain"/>
    <property type="match status" value="1"/>
</dbReference>